<evidence type="ECO:0000259" key="6">
    <source>
        <dbReference type="PROSITE" id="PS51296"/>
    </source>
</evidence>
<dbReference type="PANTHER" id="PTHR21266">
    <property type="entry name" value="IRON-SULFUR DOMAIN CONTAINING PROTEIN"/>
    <property type="match status" value="1"/>
</dbReference>
<evidence type="ECO:0000256" key="1">
    <source>
        <dbReference type="ARBA" id="ARBA00022714"/>
    </source>
</evidence>
<dbReference type="RefSeq" id="WP_386424623.1">
    <property type="nucleotide sequence ID" value="NZ_JBHSBB010000001.1"/>
</dbReference>
<dbReference type="CDD" id="cd08878">
    <property type="entry name" value="RHO_alpha_C_DMO-like"/>
    <property type="match status" value="1"/>
</dbReference>
<dbReference type="PANTHER" id="PTHR21266:SF59">
    <property type="entry name" value="BLR4922 PROTEIN"/>
    <property type="match status" value="1"/>
</dbReference>
<comment type="caution">
    <text evidence="7">The sequence shown here is derived from an EMBL/GenBank/DDBJ whole genome shotgun (WGS) entry which is preliminary data.</text>
</comment>
<protein>
    <submittedName>
        <fullName evidence="7">Rieske 2Fe-2S domain-containing protein</fullName>
    </submittedName>
</protein>
<dbReference type="SUPFAM" id="SSF50022">
    <property type="entry name" value="ISP domain"/>
    <property type="match status" value="1"/>
</dbReference>
<evidence type="ECO:0000256" key="5">
    <source>
        <dbReference type="ARBA" id="ARBA00023014"/>
    </source>
</evidence>
<dbReference type="PROSITE" id="PS00570">
    <property type="entry name" value="RING_HYDROXYL_ALPHA"/>
    <property type="match status" value="1"/>
</dbReference>
<dbReference type="SUPFAM" id="SSF55961">
    <property type="entry name" value="Bet v1-like"/>
    <property type="match status" value="1"/>
</dbReference>
<dbReference type="EMBL" id="JBHSBB010000001">
    <property type="protein sequence ID" value="MFC4029939.1"/>
    <property type="molecule type" value="Genomic_DNA"/>
</dbReference>
<evidence type="ECO:0000256" key="2">
    <source>
        <dbReference type="ARBA" id="ARBA00022723"/>
    </source>
</evidence>
<keyword evidence="2" id="KW-0479">Metal-binding</keyword>
<evidence type="ECO:0000313" key="8">
    <source>
        <dbReference type="Proteomes" id="UP001595765"/>
    </source>
</evidence>
<proteinExistence type="predicted"/>
<keyword evidence="5" id="KW-0411">Iron-sulfur</keyword>
<accession>A0ABV8HI47</accession>
<keyword evidence="8" id="KW-1185">Reference proteome</keyword>
<dbReference type="InterPro" id="IPR036922">
    <property type="entry name" value="Rieske_2Fe-2S_sf"/>
</dbReference>
<dbReference type="InterPro" id="IPR017941">
    <property type="entry name" value="Rieske_2Fe-2S"/>
</dbReference>
<dbReference type="InterPro" id="IPR015881">
    <property type="entry name" value="ARHD_Rieske_2Fe_2S"/>
</dbReference>
<dbReference type="PROSITE" id="PS51296">
    <property type="entry name" value="RIESKE"/>
    <property type="match status" value="1"/>
</dbReference>
<keyword evidence="4" id="KW-0408">Iron</keyword>
<gene>
    <name evidence="7" type="ORF">ACFO3J_00475</name>
</gene>
<keyword evidence="1" id="KW-0001">2Fe-2S</keyword>
<feature type="domain" description="Rieske" evidence="6">
    <location>
        <begin position="27"/>
        <end position="133"/>
    </location>
</feature>
<reference evidence="8" key="1">
    <citation type="journal article" date="2019" name="Int. J. Syst. Evol. Microbiol.">
        <title>The Global Catalogue of Microorganisms (GCM) 10K type strain sequencing project: providing services to taxonomists for standard genome sequencing and annotation.</title>
        <authorList>
            <consortium name="The Broad Institute Genomics Platform"/>
            <consortium name="The Broad Institute Genome Sequencing Center for Infectious Disease"/>
            <person name="Wu L."/>
            <person name="Ma J."/>
        </authorList>
    </citation>
    <scope>NUCLEOTIDE SEQUENCE [LARGE SCALE GENOMIC DNA]</scope>
    <source>
        <strain evidence="8">CGMCC 4.7237</strain>
    </source>
</reference>
<dbReference type="Gene3D" id="3.90.380.10">
    <property type="entry name" value="Naphthalene 1,2-dioxygenase Alpha Subunit, Chain A, domain 1"/>
    <property type="match status" value="1"/>
</dbReference>
<dbReference type="InterPro" id="IPR045623">
    <property type="entry name" value="LigXa_C"/>
</dbReference>
<evidence type="ECO:0000256" key="3">
    <source>
        <dbReference type="ARBA" id="ARBA00023002"/>
    </source>
</evidence>
<sequence>MISEAENEFLTRVGPGTPAGDLLRRYWQPVAVTADLSPDKRTKRIRVLGEDLVLYLTDENTYALVAESCAHRRVSLYYGFVEGCEIRCPYHGWKYDSTGQCVEQPFEQENRRARERARIAGYPVRAYRGIVFAYMGPGEPPVLPQWDVLDRRDGHLTLFVEKDLRCNWLQPMENAVDTVHTFWLHGHTMHVKGIDRGSYYYRPIEKYSFEQFEWGIIKRRVYRDTTGAVEEETGHPLVFPNILRLPEGPLQAMHWRVPVDDEHTMLIRAGLRPDKPGEERVHDEEPSVVRLPSEMTADGDHAMDTFTSQDRMAWETQGAVYDRTKEMLGAEDKGIAMYRRLLRQQIELVQAGADPMALIRDPDRAKVTFDVSQGQARVAVAEGRV</sequence>
<keyword evidence="3" id="KW-0560">Oxidoreductase</keyword>
<dbReference type="Proteomes" id="UP001595765">
    <property type="component" value="Unassembled WGS sequence"/>
</dbReference>
<organism evidence="7 8">
    <name type="scientific">Streptomyces polygonati</name>
    <dbReference type="NCBI Taxonomy" id="1617087"/>
    <lineage>
        <taxon>Bacteria</taxon>
        <taxon>Bacillati</taxon>
        <taxon>Actinomycetota</taxon>
        <taxon>Actinomycetes</taxon>
        <taxon>Kitasatosporales</taxon>
        <taxon>Streptomycetaceae</taxon>
        <taxon>Streptomyces</taxon>
    </lineage>
</organism>
<dbReference type="InterPro" id="IPR050584">
    <property type="entry name" value="Cholesterol_7-desaturase"/>
</dbReference>
<dbReference type="Gene3D" id="2.102.10.10">
    <property type="entry name" value="Rieske [2Fe-2S] iron-sulphur domain"/>
    <property type="match status" value="1"/>
</dbReference>
<evidence type="ECO:0000256" key="4">
    <source>
        <dbReference type="ARBA" id="ARBA00023004"/>
    </source>
</evidence>
<dbReference type="Pfam" id="PF19301">
    <property type="entry name" value="LigXa_C"/>
    <property type="match status" value="1"/>
</dbReference>
<dbReference type="Pfam" id="PF00355">
    <property type="entry name" value="Rieske"/>
    <property type="match status" value="1"/>
</dbReference>
<evidence type="ECO:0000313" key="7">
    <source>
        <dbReference type="EMBL" id="MFC4029939.1"/>
    </source>
</evidence>
<name>A0ABV8HI47_9ACTN</name>